<evidence type="ECO:0000313" key="6">
    <source>
        <dbReference type="EMBL" id="GAK53878.1"/>
    </source>
</evidence>
<dbReference type="AlphaFoldDB" id="A0A081BR47"/>
<dbReference type="SUPFAM" id="SSF53822">
    <property type="entry name" value="Periplasmic binding protein-like I"/>
    <property type="match status" value="1"/>
</dbReference>
<keyword evidence="7" id="KW-1185">Reference proteome</keyword>
<dbReference type="Proteomes" id="UP000030700">
    <property type="component" value="Unassembled WGS sequence"/>
</dbReference>
<dbReference type="CDD" id="cd01392">
    <property type="entry name" value="HTH_LacI"/>
    <property type="match status" value="1"/>
</dbReference>
<dbReference type="SUPFAM" id="SSF47413">
    <property type="entry name" value="lambda repressor-like DNA-binding domains"/>
    <property type="match status" value="1"/>
</dbReference>
<keyword evidence="3" id="KW-0238">DNA-binding</keyword>
<dbReference type="Pfam" id="PF13377">
    <property type="entry name" value="Peripla_BP_3"/>
    <property type="match status" value="1"/>
</dbReference>
<dbReference type="PROSITE" id="PS00356">
    <property type="entry name" value="HTH_LACI_1"/>
    <property type="match status" value="1"/>
</dbReference>
<protein>
    <submittedName>
        <fullName evidence="6">Alanine racemase</fullName>
    </submittedName>
</protein>
<dbReference type="InterPro" id="IPR046335">
    <property type="entry name" value="LacI/GalR-like_sensor"/>
</dbReference>
<evidence type="ECO:0000259" key="5">
    <source>
        <dbReference type="PROSITE" id="PS50932"/>
    </source>
</evidence>
<evidence type="ECO:0000256" key="3">
    <source>
        <dbReference type="ARBA" id="ARBA00023125"/>
    </source>
</evidence>
<reference evidence="6 7" key="1">
    <citation type="journal article" date="2015" name="PeerJ">
        <title>First genomic representation of candidate bacterial phylum KSB3 points to enhanced environmental sensing as a trigger of wastewater bulking.</title>
        <authorList>
            <person name="Sekiguchi Y."/>
            <person name="Ohashi A."/>
            <person name="Parks D.H."/>
            <person name="Yamauchi T."/>
            <person name="Tyson G.W."/>
            <person name="Hugenholtz P."/>
        </authorList>
    </citation>
    <scope>NUCLEOTIDE SEQUENCE [LARGE SCALE GENOMIC DNA]</scope>
</reference>
<dbReference type="PROSITE" id="PS50932">
    <property type="entry name" value="HTH_LACI_2"/>
    <property type="match status" value="1"/>
</dbReference>
<dbReference type="HOGENOM" id="CLU_037628_6_1_0"/>
<dbReference type="InterPro" id="IPR010982">
    <property type="entry name" value="Lambda_DNA-bd_dom_sf"/>
</dbReference>
<dbReference type="GO" id="GO:0000976">
    <property type="term" value="F:transcription cis-regulatory region binding"/>
    <property type="evidence" value="ECO:0007669"/>
    <property type="project" value="TreeGrafter"/>
</dbReference>
<evidence type="ECO:0000256" key="2">
    <source>
        <dbReference type="ARBA" id="ARBA00023015"/>
    </source>
</evidence>
<sequence length="343" mass="37902">MAKPRKTQTALPTMHDVARLAGVSQTTVSFVLNNAPNANISEETRQRILAAVTQLGYRPNAIAKNLRSQRSHAIGLVTDLIASTPYAGRIVQGAQEAAAEFDKVLFLANTGGNAHVEKTAIETMLNHQIEGLIYATMFHRSVTPPPELYQILSVLLNCKDPQRSLPSVVPDEFNSAFTAVQLLVEKGHRLIGFINSVDTGPATLGRLSGYTRALQKYGIPIADELICYGESRQNSGYVNGMRLMQQTPRPTAIFCFNDQVAMGVYEALHELRLRIPEDVAVVGFDNLDIIAAYLRPPLSTMELPHYQMGQWAVRFLVSQTEQPRADEPVQQTLICPYIQRMSA</sequence>
<gene>
    <name evidence="6" type="ORF">U14_05153</name>
</gene>
<organism evidence="6 7">
    <name type="scientific">Candidatus Moduliflexus flocculans</name>
    <dbReference type="NCBI Taxonomy" id="1499966"/>
    <lineage>
        <taxon>Bacteria</taxon>
        <taxon>Candidatus Moduliflexota</taxon>
        <taxon>Candidatus Moduliflexia</taxon>
        <taxon>Candidatus Moduliflexales</taxon>
        <taxon>Candidatus Moduliflexaceae</taxon>
    </lineage>
</organism>
<name>A0A081BR47_9BACT</name>
<keyword evidence="1" id="KW-0678">Repressor</keyword>
<dbReference type="CDD" id="cd06288">
    <property type="entry name" value="PBP1_sucrose_transcription_regulator"/>
    <property type="match status" value="1"/>
</dbReference>
<dbReference type="STRING" id="1499966.U14_05153"/>
<keyword evidence="4" id="KW-0804">Transcription</keyword>
<dbReference type="InterPro" id="IPR000843">
    <property type="entry name" value="HTH_LacI"/>
</dbReference>
<accession>A0A081BR47</accession>
<dbReference type="Gene3D" id="3.40.50.2300">
    <property type="match status" value="2"/>
</dbReference>
<evidence type="ECO:0000256" key="1">
    <source>
        <dbReference type="ARBA" id="ARBA00022491"/>
    </source>
</evidence>
<dbReference type="Pfam" id="PF00356">
    <property type="entry name" value="LacI"/>
    <property type="match status" value="1"/>
</dbReference>
<dbReference type="Gene3D" id="1.10.260.40">
    <property type="entry name" value="lambda repressor-like DNA-binding domains"/>
    <property type="match status" value="1"/>
</dbReference>
<dbReference type="EMBL" id="DF820460">
    <property type="protein sequence ID" value="GAK53878.1"/>
    <property type="molecule type" value="Genomic_DNA"/>
</dbReference>
<dbReference type="GO" id="GO:0003700">
    <property type="term" value="F:DNA-binding transcription factor activity"/>
    <property type="evidence" value="ECO:0007669"/>
    <property type="project" value="TreeGrafter"/>
</dbReference>
<dbReference type="InterPro" id="IPR028082">
    <property type="entry name" value="Peripla_BP_I"/>
</dbReference>
<dbReference type="PANTHER" id="PTHR30146">
    <property type="entry name" value="LACI-RELATED TRANSCRIPTIONAL REPRESSOR"/>
    <property type="match status" value="1"/>
</dbReference>
<feature type="domain" description="HTH lacI-type" evidence="5">
    <location>
        <begin position="12"/>
        <end position="68"/>
    </location>
</feature>
<evidence type="ECO:0000313" key="7">
    <source>
        <dbReference type="Proteomes" id="UP000030700"/>
    </source>
</evidence>
<proteinExistence type="predicted"/>
<dbReference type="SMART" id="SM00354">
    <property type="entry name" value="HTH_LACI"/>
    <property type="match status" value="1"/>
</dbReference>
<evidence type="ECO:0000256" key="4">
    <source>
        <dbReference type="ARBA" id="ARBA00023163"/>
    </source>
</evidence>
<dbReference type="PRINTS" id="PR00036">
    <property type="entry name" value="HTHLACI"/>
</dbReference>
<keyword evidence="2" id="KW-0805">Transcription regulation</keyword>
<dbReference type="PANTHER" id="PTHR30146:SF148">
    <property type="entry name" value="HTH-TYPE TRANSCRIPTIONAL REPRESSOR PURR-RELATED"/>
    <property type="match status" value="1"/>
</dbReference>